<feature type="region of interest" description="Disordered" evidence="1">
    <location>
        <begin position="131"/>
        <end position="170"/>
    </location>
</feature>
<protein>
    <submittedName>
        <fullName evidence="2">Uncharacterized protein</fullName>
    </submittedName>
</protein>
<feature type="region of interest" description="Disordered" evidence="1">
    <location>
        <begin position="193"/>
        <end position="244"/>
    </location>
</feature>
<evidence type="ECO:0000256" key="1">
    <source>
        <dbReference type="SAM" id="MobiDB-lite"/>
    </source>
</evidence>
<feature type="compositionally biased region" description="Polar residues" evidence="1">
    <location>
        <begin position="193"/>
        <end position="204"/>
    </location>
</feature>
<reference evidence="2" key="1">
    <citation type="submission" date="2015-11" db="EMBL/GenBank/DDBJ databases">
        <title>De novo transcriptome assembly of four potential Pierce s Disease insect vectors from Arizona vineyards.</title>
        <authorList>
            <person name="Tassone E.E."/>
        </authorList>
    </citation>
    <scope>NUCLEOTIDE SEQUENCE</scope>
</reference>
<gene>
    <name evidence="2" type="ORF">g.23245</name>
</gene>
<dbReference type="EMBL" id="GECU01015154">
    <property type="protein sequence ID" value="JAS92552.1"/>
    <property type="molecule type" value="Transcribed_RNA"/>
</dbReference>
<accession>A0A1B6J066</accession>
<feature type="compositionally biased region" description="Basic residues" evidence="1">
    <location>
        <begin position="219"/>
        <end position="235"/>
    </location>
</feature>
<proteinExistence type="predicted"/>
<sequence length="319" mass="36507">MEERSQVPCILIEDDDDIILVEDENEKPSSSTYSGGMPRPKKTDYELEMDLLQTLLDTGERVPIKYKLFCDMAKKLRPATETKIILAAWKRIVGQQSKKTLTKGTLFNWNWPSLEDTDSQDSDSIISGGTYYSGSITEDTDSQDTFSPKTIDTDSMSDTENTTAKEENIECGNADHLEIIHISDSEEKALHELNSNSSVESQAGSKKKVVQLNQNEKTNKRKRKSGASDGKRKRKSDASDSKKKRKIDAYDGDLCEHTKLYLSTNEYKNFLYEQKKLIYAEKKKLAHKQMAKLHDRMVDLFIPKYFNRNHILNLIPFKN</sequence>
<organism evidence="2">
    <name type="scientific">Homalodisca liturata</name>
    <dbReference type="NCBI Taxonomy" id="320908"/>
    <lineage>
        <taxon>Eukaryota</taxon>
        <taxon>Metazoa</taxon>
        <taxon>Ecdysozoa</taxon>
        <taxon>Arthropoda</taxon>
        <taxon>Hexapoda</taxon>
        <taxon>Insecta</taxon>
        <taxon>Pterygota</taxon>
        <taxon>Neoptera</taxon>
        <taxon>Paraneoptera</taxon>
        <taxon>Hemiptera</taxon>
        <taxon>Auchenorrhyncha</taxon>
        <taxon>Membracoidea</taxon>
        <taxon>Cicadellidae</taxon>
        <taxon>Cicadellinae</taxon>
        <taxon>Proconiini</taxon>
        <taxon>Homalodisca</taxon>
    </lineage>
</organism>
<name>A0A1B6J066_9HEMI</name>
<evidence type="ECO:0000313" key="2">
    <source>
        <dbReference type="EMBL" id="JAS92552.1"/>
    </source>
</evidence>
<feature type="compositionally biased region" description="Polar residues" evidence="1">
    <location>
        <begin position="143"/>
        <end position="162"/>
    </location>
</feature>
<dbReference type="AlphaFoldDB" id="A0A1B6J066"/>